<dbReference type="Proteomes" id="UP000603457">
    <property type="component" value="Unassembled WGS sequence"/>
</dbReference>
<comment type="caution">
    <text evidence="2">The sequence shown here is derived from an EMBL/GenBank/DDBJ whole genome shotgun (WGS) entry which is preliminary data.</text>
</comment>
<evidence type="ECO:0000313" key="3">
    <source>
        <dbReference type="Proteomes" id="UP000603457"/>
    </source>
</evidence>
<dbReference type="InterPro" id="IPR006380">
    <property type="entry name" value="SPP-like_dom"/>
</dbReference>
<keyword evidence="3" id="KW-1185">Reference proteome</keyword>
<evidence type="ECO:0000259" key="1">
    <source>
        <dbReference type="Pfam" id="PF05116"/>
    </source>
</evidence>
<protein>
    <recommendedName>
        <fullName evidence="1">Sucrose phosphatase-like domain-containing protein</fullName>
    </recommendedName>
</protein>
<dbReference type="Pfam" id="PF05116">
    <property type="entry name" value="S6PP"/>
    <property type="match status" value="1"/>
</dbReference>
<accession>A0ABR8G256</accession>
<reference evidence="2 3" key="1">
    <citation type="journal article" date="2020" name="ISME J.">
        <title>Comparative genomics reveals insights into cyanobacterial evolution and habitat adaptation.</title>
        <authorList>
            <person name="Chen M.Y."/>
            <person name="Teng W.K."/>
            <person name="Zhao L."/>
            <person name="Hu C.X."/>
            <person name="Zhou Y.K."/>
            <person name="Han B.P."/>
            <person name="Song L.R."/>
            <person name="Shu W.S."/>
        </authorList>
    </citation>
    <scope>NUCLEOTIDE SEQUENCE [LARGE SCALE GENOMIC DNA]</scope>
    <source>
        <strain evidence="2 3">FACHB-130</strain>
    </source>
</reference>
<sequence length="105" mass="11977">MYISSRLPKLIGVHPRPSAVNFLLFSPVESRINFLIAAIAQTKQGLCQIIFLLKSEFADKILPQIETKSRKYALNIKLISHNGFDLDIVPFFSVQGQTTEFLRQR</sequence>
<gene>
    <name evidence="2" type="ORF">H6G74_23550</name>
</gene>
<evidence type="ECO:0000313" key="2">
    <source>
        <dbReference type="EMBL" id="MBD2597276.1"/>
    </source>
</evidence>
<feature type="domain" description="Sucrose phosphatase-like" evidence="1">
    <location>
        <begin position="41"/>
        <end position="105"/>
    </location>
</feature>
<name>A0ABR8G256_9NOSO</name>
<proteinExistence type="predicted"/>
<organism evidence="2 3">
    <name type="scientific">Nostoc spongiaeforme FACHB-130</name>
    <dbReference type="NCBI Taxonomy" id="1357510"/>
    <lineage>
        <taxon>Bacteria</taxon>
        <taxon>Bacillati</taxon>
        <taxon>Cyanobacteriota</taxon>
        <taxon>Cyanophyceae</taxon>
        <taxon>Nostocales</taxon>
        <taxon>Nostocaceae</taxon>
        <taxon>Nostoc</taxon>
    </lineage>
</organism>
<dbReference type="EMBL" id="JACJTB010000039">
    <property type="protein sequence ID" value="MBD2597276.1"/>
    <property type="molecule type" value="Genomic_DNA"/>
</dbReference>